<proteinExistence type="predicted"/>
<dbReference type="InterPro" id="IPR012441">
    <property type="entry name" value="DUF1643"/>
</dbReference>
<dbReference type="AlphaFoldDB" id="A0A9X2IQN4"/>
<gene>
    <name evidence="1" type="ORF">M3202_20990</name>
</gene>
<dbReference type="EMBL" id="JAMBOL010000041">
    <property type="protein sequence ID" value="MCM3716525.1"/>
    <property type="molecule type" value="Genomic_DNA"/>
</dbReference>
<organism evidence="1 2">
    <name type="scientific">Halalkalibacter oceani</name>
    <dbReference type="NCBI Taxonomy" id="1653776"/>
    <lineage>
        <taxon>Bacteria</taxon>
        <taxon>Bacillati</taxon>
        <taxon>Bacillota</taxon>
        <taxon>Bacilli</taxon>
        <taxon>Bacillales</taxon>
        <taxon>Bacillaceae</taxon>
        <taxon>Halalkalibacter</taxon>
    </lineage>
</organism>
<dbReference type="Pfam" id="PF07799">
    <property type="entry name" value="DUF1643"/>
    <property type="match status" value="1"/>
</dbReference>
<accession>A0A9X2IQN4</accession>
<evidence type="ECO:0000313" key="2">
    <source>
        <dbReference type="Proteomes" id="UP001139179"/>
    </source>
</evidence>
<name>A0A9X2IQN4_9BACI</name>
<dbReference type="RefSeq" id="WP_251225175.1">
    <property type="nucleotide sequence ID" value="NZ_JAMBOL010000041.1"/>
</dbReference>
<sequence>MITKEHTLKTTAIYSDDQKYRYSLAKMWNGEKPKATFIGINPSDATELIMDKTVMNLMNHLMFLTPLNYRKLTVLPVQN</sequence>
<reference evidence="1" key="1">
    <citation type="submission" date="2022-05" db="EMBL/GenBank/DDBJ databases">
        <title>Comparative Genomics of Spacecraft Associated Microbes.</title>
        <authorList>
            <person name="Tran M.T."/>
            <person name="Wright A."/>
            <person name="Seuylemezian A."/>
            <person name="Eisen J."/>
            <person name="Coil D."/>
        </authorList>
    </citation>
    <scope>NUCLEOTIDE SEQUENCE</scope>
    <source>
        <strain evidence="1">214.1.1</strain>
    </source>
</reference>
<evidence type="ECO:0000313" key="1">
    <source>
        <dbReference type="EMBL" id="MCM3716525.1"/>
    </source>
</evidence>
<keyword evidence="2" id="KW-1185">Reference proteome</keyword>
<dbReference type="Proteomes" id="UP001139179">
    <property type="component" value="Unassembled WGS sequence"/>
</dbReference>
<comment type="caution">
    <text evidence="1">The sequence shown here is derived from an EMBL/GenBank/DDBJ whole genome shotgun (WGS) entry which is preliminary data.</text>
</comment>
<protein>
    <submittedName>
        <fullName evidence="1">DUF1643 domain-containing protein</fullName>
    </submittedName>
</protein>